<proteinExistence type="evidence at transcript level"/>
<keyword evidence="1" id="KW-1133">Transmembrane helix</keyword>
<protein>
    <submittedName>
        <fullName evidence="2">Unkown protein</fullName>
    </submittedName>
</protein>
<evidence type="ECO:0000313" key="2">
    <source>
        <dbReference type="EMBL" id="BAN21641.1"/>
    </source>
</evidence>
<keyword evidence="1" id="KW-0812">Transmembrane</keyword>
<name>R4WRU9_RIPPE</name>
<accession>R4WRU9</accession>
<keyword evidence="1" id="KW-0472">Membrane</keyword>
<evidence type="ECO:0000256" key="1">
    <source>
        <dbReference type="SAM" id="Phobius"/>
    </source>
</evidence>
<reference evidence="2" key="1">
    <citation type="journal article" date="2013" name="PLoS ONE">
        <title>Gene expression in gut symbiotic organ of stinkbug affected by extracellular bacterial symbiont.</title>
        <authorList>
            <person name="Futahashi R."/>
            <person name="Tanaka K."/>
            <person name="Tanahashi M."/>
            <person name="Nikoh N."/>
            <person name="Kikuchi Y."/>
            <person name="Lee B.L."/>
            <person name="Fukatsu T."/>
        </authorList>
    </citation>
    <scope>NUCLEOTIDE SEQUENCE</scope>
    <source>
        <tissue evidence="2">Midgut</tissue>
    </source>
</reference>
<feature type="transmembrane region" description="Helical" evidence="1">
    <location>
        <begin position="29"/>
        <end position="51"/>
    </location>
</feature>
<dbReference type="EMBL" id="AK418502">
    <property type="protein sequence ID" value="BAN21641.1"/>
    <property type="molecule type" value="mRNA"/>
</dbReference>
<sequence>MFQLFYTIELNVSIGFYCVQYKHIYVLNVILKLSIFKTCCCLFRLMFFFCYR</sequence>
<feature type="non-terminal residue" evidence="2">
    <location>
        <position position="52"/>
    </location>
</feature>
<dbReference type="AlphaFoldDB" id="R4WRU9"/>
<organism evidence="2">
    <name type="scientific">Riptortus pedestris</name>
    <name type="common">Bean bug</name>
    <dbReference type="NCBI Taxonomy" id="329032"/>
    <lineage>
        <taxon>Eukaryota</taxon>
        <taxon>Metazoa</taxon>
        <taxon>Ecdysozoa</taxon>
        <taxon>Arthropoda</taxon>
        <taxon>Hexapoda</taxon>
        <taxon>Insecta</taxon>
        <taxon>Pterygota</taxon>
        <taxon>Neoptera</taxon>
        <taxon>Paraneoptera</taxon>
        <taxon>Hemiptera</taxon>
        <taxon>Heteroptera</taxon>
        <taxon>Panheteroptera</taxon>
        <taxon>Pentatomomorpha</taxon>
        <taxon>Coreoidea</taxon>
        <taxon>Alydidae</taxon>
        <taxon>Riptortus</taxon>
    </lineage>
</organism>